<sequence>MSSKRTSSRLQVPQVVVTDADGKPSVSQIRRARSSSSSPKADSRSRASASNPSLVHPADILTFRYMAGGKRGKQVWVDTPDTYEAAVERVIKEFRHELDSVDRRDIALMVGAKLGSTSTGPEAQGNVRIGRTDEAWKRVISTLVRYEIIEVHIDGPNTATVLPEPPTTPPAYTSLASQAPEKSHSGQWAPAAEPLLSARGQKRPKSLSRRVVSWFGP</sequence>
<proteinExistence type="predicted"/>
<protein>
    <submittedName>
        <fullName evidence="1">Uncharacterized protein</fullName>
    </submittedName>
</protein>
<dbReference type="Proteomes" id="UP000814128">
    <property type="component" value="Unassembled WGS sequence"/>
</dbReference>
<comment type="caution">
    <text evidence="1">The sequence shown here is derived from an EMBL/GenBank/DDBJ whole genome shotgun (WGS) entry which is preliminary data.</text>
</comment>
<evidence type="ECO:0000313" key="2">
    <source>
        <dbReference type="Proteomes" id="UP000814128"/>
    </source>
</evidence>
<organism evidence="1 2">
    <name type="scientific">Vararia minispora EC-137</name>
    <dbReference type="NCBI Taxonomy" id="1314806"/>
    <lineage>
        <taxon>Eukaryota</taxon>
        <taxon>Fungi</taxon>
        <taxon>Dikarya</taxon>
        <taxon>Basidiomycota</taxon>
        <taxon>Agaricomycotina</taxon>
        <taxon>Agaricomycetes</taxon>
        <taxon>Russulales</taxon>
        <taxon>Lachnocladiaceae</taxon>
        <taxon>Vararia</taxon>
    </lineage>
</organism>
<reference evidence="1" key="2">
    <citation type="journal article" date="2022" name="New Phytol.">
        <title>Evolutionary transition to the ectomycorrhizal habit in the genomes of a hyperdiverse lineage of mushroom-forming fungi.</title>
        <authorList>
            <person name="Looney B."/>
            <person name="Miyauchi S."/>
            <person name="Morin E."/>
            <person name="Drula E."/>
            <person name="Courty P.E."/>
            <person name="Kohler A."/>
            <person name="Kuo A."/>
            <person name="LaButti K."/>
            <person name="Pangilinan J."/>
            <person name="Lipzen A."/>
            <person name="Riley R."/>
            <person name="Andreopoulos W."/>
            <person name="He G."/>
            <person name="Johnson J."/>
            <person name="Nolan M."/>
            <person name="Tritt A."/>
            <person name="Barry K.W."/>
            <person name="Grigoriev I.V."/>
            <person name="Nagy L.G."/>
            <person name="Hibbett D."/>
            <person name="Henrissat B."/>
            <person name="Matheny P.B."/>
            <person name="Labbe J."/>
            <person name="Martin F.M."/>
        </authorList>
    </citation>
    <scope>NUCLEOTIDE SEQUENCE</scope>
    <source>
        <strain evidence="1">EC-137</strain>
    </source>
</reference>
<name>A0ACB8QGR9_9AGAM</name>
<reference evidence="1" key="1">
    <citation type="submission" date="2021-02" db="EMBL/GenBank/DDBJ databases">
        <authorList>
            <consortium name="DOE Joint Genome Institute"/>
            <person name="Ahrendt S."/>
            <person name="Looney B.P."/>
            <person name="Miyauchi S."/>
            <person name="Morin E."/>
            <person name="Drula E."/>
            <person name="Courty P.E."/>
            <person name="Chicoki N."/>
            <person name="Fauchery L."/>
            <person name="Kohler A."/>
            <person name="Kuo A."/>
            <person name="Labutti K."/>
            <person name="Pangilinan J."/>
            <person name="Lipzen A."/>
            <person name="Riley R."/>
            <person name="Andreopoulos W."/>
            <person name="He G."/>
            <person name="Johnson J."/>
            <person name="Barry K.W."/>
            <person name="Grigoriev I.V."/>
            <person name="Nagy L."/>
            <person name="Hibbett D."/>
            <person name="Henrissat B."/>
            <person name="Matheny P.B."/>
            <person name="Labbe J."/>
            <person name="Martin F."/>
        </authorList>
    </citation>
    <scope>NUCLEOTIDE SEQUENCE</scope>
    <source>
        <strain evidence="1">EC-137</strain>
    </source>
</reference>
<accession>A0ACB8QGR9</accession>
<dbReference type="EMBL" id="MU273597">
    <property type="protein sequence ID" value="KAI0030999.1"/>
    <property type="molecule type" value="Genomic_DNA"/>
</dbReference>
<gene>
    <name evidence="1" type="ORF">K488DRAFT_87250</name>
</gene>
<evidence type="ECO:0000313" key="1">
    <source>
        <dbReference type="EMBL" id="KAI0030999.1"/>
    </source>
</evidence>
<keyword evidence="2" id="KW-1185">Reference proteome</keyword>